<organism evidence="1 2">
    <name type="scientific">Pleurodeles waltl</name>
    <name type="common">Iberian ribbed newt</name>
    <dbReference type="NCBI Taxonomy" id="8319"/>
    <lineage>
        <taxon>Eukaryota</taxon>
        <taxon>Metazoa</taxon>
        <taxon>Chordata</taxon>
        <taxon>Craniata</taxon>
        <taxon>Vertebrata</taxon>
        <taxon>Euteleostomi</taxon>
        <taxon>Amphibia</taxon>
        <taxon>Batrachia</taxon>
        <taxon>Caudata</taxon>
        <taxon>Salamandroidea</taxon>
        <taxon>Salamandridae</taxon>
        <taxon>Pleurodelinae</taxon>
        <taxon>Pleurodeles</taxon>
    </lineage>
</organism>
<evidence type="ECO:0000313" key="2">
    <source>
        <dbReference type="Proteomes" id="UP001066276"/>
    </source>
</evidence>
<dbReference type="Proteomes" id="UP001066276">
    <property type="component" value="Chromosome 7"/>
</dbReference>
<accession>A0AAV7PN04</accession>
<dbReference type="EMBL" id="JANPWB010000011">
    <property type="protein sequence ID" value="KAJ1128612.1"/>
    <property type="molecule type" value="Genomic_DNA"/>
</dbReference>
<reference evidence="1" key="1">
    <citation type="journal article" date="2022" name="bioRxiv">
        <title>Sequencing and chromosome-scale assembly of the giantPleurodeles waltlgenome.</title>
        <authorList>
            <person name="Brown T."/>
            <person name="Elewa A."/>
            <person name="Iarovenko S."/>
            <person name="Subramanian E."/>
            <person name="Araus A.J."/>
            <person name="Petzold A."/>
            <person name="Susuki M."/>
            <person name="Suzuki K.-i.T."/>
            <person name="Hayashi T."/>
            <person name="Toyoda A."/>
            <person name="Oliveira C."/>
            <person name="Osipova E."/>
            <person name="Leigh N.D."/>
            <person name="Simon A."/>
            <person name="Yun M.H."/>
        </authorList>
    </citation>
    <scope>NUCLEOTIDE SEQUENCE</scope>
    <source>
        <strain evidence="1">20211129_DDA</strain>
        <tissue evidence="1">Liver</tissue>
    </source>
</reference>
<name>A0AAV7PN04_PLEWA</name>
<comment type="caution">
    <text evidence="1">The sequence shown here is derived from an EMBL/GenBank/DDBJ whole genome shotgun (WGS) entry which is preliminary data.</text>
</comment>
<gene>
    <name evidence="1" type="ORF">NDU88_006988</name>
</gene>
<evidence type="ECO:0000313" key="1">
    <source>
        <dbReference type="EMBL" id="KAJ1128612.1"/>
    </source>
</evidence>
<dbReference type="AlphaFoldDB" id="A0AAV7PN04"/>
<protein>
    <submittedName>
        <fullName evidence="1">Uncharacterized protein</fullName>
    </submittedName>
</protein>
<keyword evidence="2" id="KW-1185">Reference proteome</keyword>
<sequence>MTEWLPFEDEEMGHGFEDALGPQLGAGLSEDRSKKWSKTECHRKLEEWYLQSAVNDPRHSSSSCLCNLTIQFVTQRKSKSLNVGEL</sequence>
<proteinExistence type="predicted"/>